<gene>
    <name evidence="2" type="ORF">K0B96_02080</name>
</gene>
<protein>
    <submittedName>
        <fullName evidence="2">Uncharacterized protein</fullName>
    </submittedName>
</protein>
<keyword evidence="3" id="KW-1185">Reference proteome</keyword>
<evidence type="ECO:0000256" key="1">
    <source>
        <dbReference type="SAM" id="MobiDB-lite"/>
    </source>
</evidence>
<evidence type="ECO:0000313" key="2">
    <source>
        <dbReference type="EMBL" id="QYM79431.1"/>
    </source>
</evidence>
<feature type="compositionally biased region" description="Basic and acidic residues" evidence="1">
    <location>
        <begin position="45"/>
        <end position="65"/>
    </location>
</feature>
<dbReference type="AlphaFoldDB" id="A0A8F9TWS9"/>
<reference evidence="2" key="1">
    <citation type="submission" date="2021-08" db="EMBL/GenBank/DDBJ databases">
        <title>Genome of a novel bacterium of the phylum Verrucomicrobia, Oleiharenicola sp. KSB-15.</title>
        <authorList>
            <person name="Chung J.-H."/>
            <person name="Ahn J.-H."/>
            <person name="Yoon Y."/>
            <person name="Kim D.-Y."/>
            <person name="An S.-H."/>
            <person name="Park I."/>
            <person name="Yeon J."/>
        </authorList>
    </citation>
    <scope>NUCLEOTIDE SEQUENCE</scope>
    <source>
        <strain evidence="2">KSB-15</strain>
    </source>
</reference>
<proteinExistence type="predicted"/>
<dbReference type="KEGG" id="ole:K0B96_02080"/>
<feature type="region of interest" description="Disordered" evidence="1">
    <location>
        <begin position="29"/>
        <end position="101"/>
    </location>
</feature>
<organism evidence="2 3">
    <name type="scientific">Horticoccus luteus</name>
    <dbReference type="NCBI Taxonomy" id="2862869"/>
    <lineage>
        <taxon>Bacteria</taxon>
        <taxon>Pseudomonadati</taxon>
        <taxon>Verrucomicrobiota</taxon>
        <taxon>Opitutia</taxon>
        <taxon>Opitutales</taxon>
        <taxon>Opitutaceae</taxon>
        <taxon>Horticoccus</taxon>
    </lineage>
</organism>
<feature type="compositionally biased region" description="Pro residues" evidence="1">
    <location>
        <begin position="86"/>
        <end position="97"/>
    </location>
</feature>
<dbReference type="EMBL" id="CP080507">
    <property type="protein sequence ID" value="QYM79431.1"/>
    <property type="molecule type" value="Genomic_DNA"/>
</dbReference>
<sequence length="201" mass="22285">MDWILEHLKVVIAIAAAIAYWLNSQRKAGADERDDEDSGAAGTDANERTRQLQEEIRRKIEERRRGQPAAPSSMPPPVVRPRANLPMPPFGGSPEPQPAMRRATELWQEREAVRKEAAAETNAHTAAVLERQERLAEELRALEAARITARKRAAELAATQTAAVAREQASAQTLAGDLRDARDLRRAVIWREVLGPPVGLR</sequence>
<accession>A0A8F9TWS9</accession>
<dbReference type="Proteomes" id="UP000825051">
    <property type="component" value="Chromosome"/>
</dbReference>
<dbReference type="RefSeq" id="WP_220163299.1">
    <property type="nucleotide sequence ID" value="NZ_CP080507.1"/>
</dbReference>
<evidence type="ECO:0000313" key="3">
    <source>
        <dbReference type="Proteomes" id="UP000825051"/>
    </source>
</evidence>
<name>A0A8F9TWS9_9BACT</name>